<proteinExistence type="predicted"/>
<dbReference type="GeneID" id="81708486"/>
<organism evidence="2 3">
    <name type="scientific">Actinomyces urogenitalis</name>
    <dbReference type="NCBI Taxonomy" id="103621"/>
    <lineage>
        <taxon>Bacteria</taxon>
        <taxon>Bacillati</taxon>
        <taxon>Actinomycetota</taxon>
        <taxon>Actinomycetes</taxon>
        <taxon>Actinomycetales</taxon>
        <taxon>Actinomycetaceae</taxon>
        <taxon>Actinomyces</taxon>
    </lineage>
</organism>
<dbReference type="AlphaFoldDB" id="A0A2I1KSQ6"/>
<dbReference type="PROSITE" id="PS51318">
    <property type="entry name" value="TAT"/>
    <property type="match status" value="1"/>
</dbReference>
<feature type="chain" id="PRO_5038334320" evidence="1">
    <location>
        <begin position="26"/>
        <end position="434"/>
    </location>
</feature>
<protein>
    <submittedName>
        <fullName evidence="2">Sugar ABC transporter substrate-binding protein</fullName>
    </submittedName>
</protein>
<gene>
    <name evidence="2" type="ORF">CYJ26_06015</name>
</gene>
<evidence type="ECO:0000313" key="2">
    <source>
        <dbReference type="EMBL" id="PKY98655.1"/>
    </source>
</evidence>
<name>A0A2I1KSQ6_9ACTO</name>
<dbReference type="InterPro" id="IPR006311">
    <property type="entry name" value="TAT_signal"/>
</dbReference>
<dbReference type="PANTHER" id="PTHR43649:SF14">
    <property type="entry name" value="BLR3389 PROTEIN"/>
    <property type="match status" value="1"/>
</dbReference>
<evidence type="ECO:0000256" key="1">
    <source>
        <dbReference type="SAM" id="SignalP"/>
    </source>
</evidence>
<dbReference type="Proteomes" id="UP000234778">
    <property type="component" value="Unassembled WGS sequence"/>
</dbReference>
<dbReference type="InterPro" id="IPR006059">
    <property type="entry name" value="SBP"/>
</dbReference>
<dbReference type="InterPro" id="IPR050490">
    <property type="entry name" value="Bact_solute-bd_prot1"/>
</dbReference>
<dbReference type="RefSeq" id="WP_006548324.1">
    <property type="nucleotide sequence ID" value="NZ_JBKUIE010000001.1"/>
</dbReference>
<keyword evidence="1" id="KW-0732">Signal</keyword>
<dbReference type="PROSITE" id="PS51257">
    <property type="entry name" value="PROKAR_LIPOPROTEIN"/>
    <property type="match status" value="1"/>
</dbReference>
<dbReference type="EMBL" id="PKHA01000005">
    <property type="protein sequence ID" value="PKY98655.1"/>
    <property type="molecule type" value="Genomic_DNA"/>
</dbReference>
<dbReference type="SUPFAM" id="SSF53850">
    <property type="entry name" value="Periplasmic binding protein-like II"/>
    <property type="match status" value="1"/>
</dbReference>
<comment type="caution">
    <text evidence="2">The sequence shown here is derived from an EMBL/GenBank/DDBJ whole genome shotgun (WGS) entry which is preliminary data.</text>
</comment>
<feature type="signal peptide" evidence="1">
    <location>
        <begin position="1"/>
        <end position="25"/>
    </location>
</feature>
<evidence type="ECO:0000313" key="3">
    <source>
        <dbReference type="Proteomes" id="UP000234778"/>
    </source>
</evidence>
<dbReference type="Gene3D" id="3.40.190.10">
    <property type="entry name" value="Periplasmic binding protein-like II"/>
    <property type="match status" value="2"/>
</dbReference>
<accession>A0A2I1KSQ6</accession>
<dbReference type="Pfam" id="PF01547">
    <property type="entry name" value="SBP_bac_1"/>
    <property type="match status" value="1"/>
</dbReference>
<sequence>MNKLVISRRQACVGALVAGVAATLAACGGSKPGGAAGDGATCWFLTGGSEKTFRDSFERWNSEHADQKITYEVFANDAYKEKIRTAVGSGNAPTLLYSWAGGTLVDYVNNDQVIDLTDLTTDVQKRLIPSILYIGKVDGKIYALPNNNTQPVLIYYNKEVFEKVGAQPPQTWDELMALIPTFKDAGYIPFAEAGASLWPYLMWIQYLTDRVGGHEVFDRVLAGESGAWSDPAFIEALTKIQDMVKAGGLGDAYGSVDADANADIALVHTGKAAMILQGSWVYANFLADAPEMVSSGKLGYITFPTVEGGKGDPSNLTGNPANFWSVTTTASEDARKAALDYLNTEMLSEPYIAKCVEQGLIPGALDAESVIEKSEHAEYLSFGYDLAKNAAHFQMSWDQALPSAQAQELLTNLSQIFLLQITPEEFVEKMNATL</sequence>
<reference evidence="2 3" key="1">
    <citation type="submission" date="2017-12" db="EMBL/GenBank/DDBJ databases">
        <title>Phylogenetic diversity of female urinary microbiome.</title>
        <authorList>
            <person name="Thomas-White K."/>
            <person name="Wolfe A.J."/>
        </authorList>
    </citation>
    <scope>NUCLEOTIDE SEQUENCE [LARGE SCALE GENOMIC DNA]</scope>
    <source>
        <strain evidence="2 3">UMB0319</strain>
    </source>
</reference>
<dbReference type="PANTHER" id="PTHR43649">
    <property type="entry name" value="ARABINOSE-BINDING PROTEIN-RELATED"/>
    <property type="match status" value="1"/>
</dbReference>